<evidence type="ECO:0000256" key="1">
    <source>
        <dbReference type="SAM" id="MobiDB-lite"/>
    </source>
</evidence>
<feature type="transmembrane region" description="Helical" evidence="2">
    <location>
        <begin position="866"/>
        <end position="887"/>
    </location>
</feature>
<feature type="compositionally biased region" description="Basic residues" evidence="1">
    <location>
        <begin position="170"/>
        <end position="182"/>
    </location>
</feature>
<dbReference type="AlphaFoldDB" id="A0A8H4BI51"/>
<evidence type="ECO:0000259" key="3">
    <source>
        <dbReference type="PROSITE" id="PS51746"/>
    </source>
</evidence>
<organism evidence="4 5">
    <name type="scientific">Mucor circinelloides f. lusitanicus</name>
    <name type="common">Mucor racemosus var. lusitanicus</name>
    <dbReference type="NCBI Taxonomy" id="29924"/>
    <lineage>
        <taxon>Eukaryota</taxon>
        <taxon>Fungi</taxon>
        <taxon>Fungi incertae sedis</taxon>
        <taxon>Mucoromycota</taxon>
        <taxon>Mucoromycotina</taxon>
        <taxon>Mucoromycetes</taxon>
        <taxon>Mucorales</taxon>
        <taxon>Mucorineae</taxon>
        <taxon>Mucoraceae</taxon>
        <taxon>Mucor</taxon>
    </lineage>
</organism>
<feature type="compositionally biased region" description="Basic residues" evidence="1">
    <location>
        <begin position="477"/>
        <end position="488"/>
    </location>
</feature>
<keyword evidence="2" id="KW-1133">Transmembrane helix</keyword>
<accession>A0A8H4BI51</accession>
<feature type="compositionally biased region" description="Basic and acidic residues" evidence="1">
    <location>
        <begin position="489"/>
        <end position="500"/>
    </location>
</feature>
<dbReference type="PANTHER" id="PTHR13832">
    <property type="entry name" value="PROTEIN PHOSPHATASE 2C"/>
    <property type="match status" value="1"/>
</dbReference>
<feature type="compositionally biased region" description="Polar residues" evidence="1">
    <location>
        <begin position="714"/>
        <end position="724"/>
    </location>
</feature>
<proteinExistence type="predicted"/>
<dbReference type="SUPFAM" id="SSF81606">
    <property type="entry name" value="PP2C-like"/>
    <property type="match status" value="1"/>
</dbReference>
<dbReference type="InterPro" id="IPR001932">
    <property type="entry name" value="PPM-type_phosphatase-like_dom"/>
</dbReference>
<feature type="domain" description="PPM-type phosphatase" evidence="3">
    <location>
        <begin position="277"/>
        <end position="680"/>
    </location>
</feature>
<protein>
    <recommendedName>
        <fullName evidence="3">PPM-type phosphatase domain-containing protein</fullName>
    </recommendedName>
</protein>
<keyword evidence="2" id="KW-0812">Transmembrane</keyword>
<feature type="compositionally biased region" description="Acidic residues" evidence="1">
    <location>
        <begin position="665"/>
        <end position="674"/>
    </location>
</feature>
<evidence type="ECO:0000313" key="5">
    <source>
        <dbReference type="Proteomes" id="UP000469890"/>
    </source>
</evidence>
<feature type="compositionally biased region" description="Polar residues" evidence="1">
    <location>
        <begin position="159"/>
        <end position="169"/>
    </location>
</feature>
<gene>
    <name evidence="4" type="ORF">FB192DRAFT_1281698</name>
</gene>
<dbReference type="EMBL" id="JAAECE010000004">
    <property type="protein sequence ID" value="KAF1801757.1"/>
    <property type="molecule type" value="Genomic_DNA"/>
</dbReference>
<evidence type="ECO:0000256" key="2">
    <source>
        <dbReference type="SAM" id="Phobius"/>
    </source>
</evidence>
<comment type="caution">
    <text evidence="4">The sequence shown here is derived from an EMBL/GenBank/DDBJ whole genome shotgun (WGS) entry which is preliminary data.</text>
</comment>
<feature type="transmembrane region" description="Helical" evidence="2">
    <location>
        <begin position="923"/>
        <end position="942"/>
    </location>
</feature>
<dbReference type="PROSITE" id="PS51746">
    <property type="entry name" value="PPM_2"/>
    <property type="match status" value="1"/>
</dbReference>
<dbReference type="Gene3D" id="3.60.40.10">
    <property type="entry name" value="PPM-type phosphatase domain"/>
    <property type="match status" value="1"/>
</dbReference>
<feature type="transmembrane region" description="Helical" evidence="2">
    <location>
        <begin position="893"/>
        <end position="911"/>
    </location>
</feature>
<feature type="compositionally biased region" description="Polar residues" evidence="1">
    <location>
        <begin position="501"/>
        <end position="510"/>
    </location>
</feature>
<feature type="region of interest" description="Disordered" evidence="1">
    <location>
        <begin position="632"/>
        <end position="739"/>
    </location>
</feature>
<feature type="compositionally biased region" description="Low complexity" evidence="1">
    <location>
        <begin position="680"/>
        <end position="690"/>
    </location>
</feature>
<dbReference type="InterPro" id="IPR036457">
    <property type="entry name" value="PPM-type-like_dom_sf"/>
</dbReference>
<feature type="transmembrane region" description="Helical" evidence="2">
    <location>
        <begin position="1009"/>
        <end position="1030"/>
    </location>
</feature>
<sequence length="1048" mass="117172">MSTDTELENHLAHDSIDLELKDLNIDATLRANKSFMRLAAAMFHYGNPSLCAGQLVNCVRSLALLPLRGETPKSTIQGIISSSRTASRNAHLPDPFAIEKYGPQKQTRYRLSDACIGNVVPPKIKAVPKDNAVKIVPVMPVSQITSPGKRQRKAPELYTPSTKIRQTSQRNRKKPPAKKPKHKAVDHVAHEATPADSTSLPPPPPPPPQVVEEDTIANYSLIYTPPNTAEIDYIDAINFSEYNIASNFAIVQQKGYSYPRFRSQEKIKIPKVHCEDKFRVSDISRNKRVVGRLFVLADGHGGPGCSEYFVRSTPAAVEAVCSKYLPSKLNEASVRAKLEKDIKAMIQQLDDAYLDLKRKQIASAAENSSETVDNDGCTLILNLFLGEWLINVNVGDSRTVLITAPEPSTPLPVTAPYTVGIDKDYNFEVEFASQDHKPYLEHLARHILENGGEFVDSVQNRVIKLELEKLKEDGNRHAKRSSLKNARIRPKDYQPPHSHDQTAPSSLTGNNAAEEYRNRDRVPSLNVARSCGDLDFKMDPAHKIISCEPDVTFIRISDTRRGSRTTIRNGPKKEKRRHFLFMSTDGTFDYMYEEIADRQNKAIAKVLGPMIEDGEKIGPYLLDEEDKMREEALARQREASRLARETAAPIKQEQQENVAIKEKQDEDDEDDQIDIMDSNTPTATTEATTAVNGDGAGAETGSPMSIDPSSPMSAEQTDPPQTNDTAEEDPALSTPKPLLHKKIDDEDLRARRIKERTLLITGFELPLSLNSMSYWLKDVSLFDSAWRQVCVGAWQWLWSHQICTLTVSVWTPILAIEGMCTRRRIPYIWAYMLIGQVVAISFASSLFFAVLLAYAPIRNKEPSSRLLKTLTLTSVGGILTVVLSPFVADTDAFMVNLLIMHILLIFPLVYVESSSTLSTKSASLYAIILYSLAAGANLSIYANQWFQCLDTLAPFGQHTWYQIYHTALTTFFGHPAQSSVSSDIVCMQFISVAWMFTASKRDYQQVPSWVWILMAMTPFFSASFTLPLFFAGYEYDRATQPTIAKKTI</sequence>
<evidence type="ECO:0000313" key="4">
    <source>
        <dbReference type="EMBL" id="KAF1801757.1"/>
    </source>
</evidence>
<dbReference type="Proteomes" id="UP000469890">
    <property type="component" value="Unassembled WGS sequence"/>
</dbReference>
<feature type="compositionally biased region" description="Pro residues" evidence="1">
    <location>
        <begin position="200"/>
        <end position="209"/>
    </location>
</feature>
<dbReference type="Pfam" id="PF00481">
    <property type="entry name" value="PP2C"/>
    <property type="match status" value="1"/>
</dbReference>
<feature type="transmembrane region" description="Helical" evidence="2">
    <location>
        <begin position="828"/>
        <end position="854"/>
    </location>
</feature>
<dbReference type="GO" id="GO:0004722">
    <property type="term" value="F:protein serine/threonine phosphatase activity"/>
    <property type="evidence" value="ECO:0007669"/>
    <property type="project" value="InterPro"/>
</dbReference>
<reference evidence="4 5" key="1">
    <citation type="submission" date="2019-09" db="EMBL/GenBank/DDBJ databases">
        <authorList>
            <consortium name="DOE Joint Genome Institute"/>
            <person name="Mondo S.J."/>
            <person name="Navarro-Mendoza M.I."/>
            <person name="Perez-Arques C."/>
            <person name="Panchal S."/>
            <person name="Nicolas F.E."/>
            <person name="Ganguly P."/>
            <person name="Pangilinan J."/>
            <person name="Grigoriev I."/>
            <person name="Heitman J."/>
            <person name="Sanya K."/>
            <person name="Garre V."/>
        </authorList>
    </citation>
    <scope>NUCLEOTIDE SEQUENCE [LARGE SCALE GENOMIC DNA]</scope>
    <source>
        <strain evidence="4 5">MU402</strain>
    </source>
</reference>
<dbReference type="SMART" id="SM00332">
    <property type="entry name" value="PP2Cc"/>
    <property type="match status" value="1"/>
</dbReference>
<feature type="compositionally biased region" description="Basic and acidic residues" evidence="1">
    <location>
        <begin position="632"/>
        <end position="644"/>
    </location>
</feature>
<dbReference type="PANTHER" id="PTHR13832:SF827">
    <property type="entry name" value="PROTEIN PHOSPHATASE 1L"/>
    <property type="match status" value="1"/>
</dbReference>
<name>A0A8H4BI51_MUCCL</name>
<keyword evidence="2" id="KW-0472">Membrane</keyword>
<feature type="region of interest" description="Disordered" evidence="1">
    <location>
        <begin position="144"/>
        <end position="211"/>
    </location>
</feature>
<dbReference type="InterPro" id="IPR015655">
    <property type="entry name" value="PP2C"/>
</dbReference>
<feature type="compositionally biased region" description="Low complexity" evidence="1">
    <location>
        <begin position="702"/>
        <end position="713"/>
    </location>
</feature>
<feature type="region of interest" description="Disordered" evidence="1">
    <location>
        <begin position="474"/>
        <end position="510"/>
    </location>
</feature>